<proteinExistence type="predicted"/>
<dbReference type="InterPro" id="IPR032821">
    <property type="entry name" value="PKS_assoc"/>
</dbReference>
<keyword evidence="3" id="KW-0596">Phosphopantetheine</keyword>
<dbReference type="PROSITE" id="PS00012">
    <property type="entry name" value="PHOSPHOPANTETHEINE"/>
    <property type="match status" value="2"/>
</dbReference>
<dbReference type="InterPro" id="IPR020802">
    <property type="entry name" value="TesA-like"/>
</dbReference>
<dbReference type="SUPFAM" id="SSF55048">
    <property type="entry name" value="Probable ACP-binding domain of malonyl-CoA ACP transacylase"/>
    <property type="match status" value="2"/>
</dbReference>
<feature type="region of interest" description="N-terminal hotdog fold" evidence="9">
    <location>
        <begin position="2650"/>
        <end position="2775"/>
    </location>
</feature>
<keyword evidence="14" id="KW-1185">Reference proteome</keyword>
<dbReference type="InterPro" id="IPR016039">
    <property type="entry name" value="Thiolase-like"/>
</dbReference>
<dbReference type="CDD" id="cd08956">
    <property type="entry name" value="KR_3_FAS_SDR_x"/>
    <property type="match status" value="2"/>
</dbReference>
<dbReference type="Gene3D" id="3.40.366.10">
    <property type="entry name" value="Malonyl-Coenzyme A Acyl Carrier Protein, domain 2"/>
    <property type="match status" value="2"/>
</dbReference>
<dbReference type="SUPFAM" id="SSF53901">
    <property type="entry name" value="Thiolase-like"/>
    <property type="match status" value="2"/>
</dbReference>
<protein>
    <submittedName>
        <fullName evidence="13">Polyketide synthase</fullName>
    </submittedName>
</protein>
<dbReference type="InterPro" id="IPR016036">
    <property type="entry name" value="Malonyl_transacylase_ACP-bd"/>
</dbReference>
<dbReference type="SUPFAM" id="SSF47336">
    <property type="entry name" value="ACP-like"/>
    <property type="match status" value="2"/>
</dbReference>
<evidence type="ECO:0000256" key="4">
    <source>
        <dbReference type="ARBA" id="ARBA00022553"/>
    </source>
</evidence>
<dbReference type="PROSITE" id="PS00606">
    <property type="entry name" value="KS3_1"/>
    <property type="match status" value="2"/>
</dbReference>
<dbReference type="PANTHER" id="PTHR43775">
    <property type="entry name" value="FATTY ACID SYNTHASE"/>
    <property type="match status" value="1"/>
</dbReference>
<dbReference type="CDD" id="cd00833">
    <property type="entry name" value="PKS"/>
    <property type="match status" value="2"/>
</dbReference>
<keyword evidence="7" id="KW-0511">Multifunctional enzyme</keyword>
<dbReference type="SMART" id="SM00827">
    <property type="entry name" value="PKS_AT"/>
    <property type="match status" value="2"/>
</dbReference>
<gene>
    <name evidence="13" type="ORF">Ahu01nite_089610</name>
</gene>
<dbReference type="InterPro" id="IPR057326">
    <property type="entry name" value="KR_dom"/>
</dbReference>
<dbReference type="Pfam" id="PF00109">
    <property type="entry name" value="ketoacyl-synt"/>
    <property type="match status" value="2"/>
</dbReference>
<dbReference type="PANTHER" id="PTHR43775:SF51">
    <property type="entry name" value="INACTIVE PHENOLPHTHIOCEROL SYNTHESIS POLYKETIDE SYNTHASE TYPE I PKS1-RELATED"/>
    <property type="match status" value="1"/>
</dbReference>
<evidence type="ECO:0000256" key="1">
    <source>
        <dbReference type="ARBA" id="ARBA00001957"/>
    </source>
</evidence>
<dbReference type="InterPro" id="IPR049900">
    <property type="entry name" value="PKS_mFAS_DH"/>
</dbReference>
<sequence>MDNEDKLRYFLKRVTADLRDTRQRLREVEQGEQEPVAIIGMSCRFPGGVRSPEELWELVANGRDGVTPFPADRGWGDVELSDPEDPGRVFRTEGGFLHDAADFDPGVFGISPREALAMDPQQRLLLETSWEAFERAGIDATSLRGSRTGVFAGVMYHDYSSRLRSVPEELAGFIGTGGFGSVASGRVSYTFALEGPAVTVDTACSSSLVTLHLAAQALRSGECTLALAGGVTVMATPDTFIGFSRQRGLAADGRCKSFSDDADGTGWGEGAGMLLMERLSDARRNGHPVLAVVRGSAVNQDGASNGLTAPNGPSQQRVIRQALESAGLSAGQVDAVEAHGTGTTLGDPIEAQALLATYGQDREAGRPLWLGSVKSNIGHTQTAAGVAGVIKMVMAMRHGLLPETLHAGERSRHVDWSAGAVELLTEARPWPETGQPRRTAVSSFGISGTNAHVILEQAPAAEPGDEPPVEPVLADAVTWVLSGSDPGALRDRAAGLLTHLDGRDVSPVDVGYSLATGRSALEHRAAVVGTDRAGLLQGISALATGAEAPNLVRGTVGTRGKLAFLFSGQGSQRTGMGRELYREFPVFTHALDEVCAAFAPHLEQPLRDVMFAEPGSGNAGLLDRTTYTQPAIFAVEVALFRLVTTWGVTPQFLGGHSIGELAAAYAAGVFSLGDACTLVAARGRLMGELPGTGAMLSLQADEDTVRGLLAGLGGAVDIAAVNGPASTVIAGDADAVAAVDSAWRERGGKTRYLRVSHAFHSSHMDAMLADFRTVARGIGYGTPAIPIVSTLTGALLTPAQARDPEHWVRHAREAVRFADGVRALQDSGVTGYLELGPDAVLTAMGRDCAGDDAAVLVAGLRADRPESVTLMSAIAALHVRGVVPDWEAMFAGRGARRTDLPTYPFQRERFWLDAGAYAWDVTAAGLLSADHPLLGAAVTLADEEGALLTGRLSLATHPWLADHTVGGLILVPGSAFVELAVRAGDQVGCDLVEELTLAAPLVLPGEGGVRLQVSVSAPDETGHRALTIHSRPDDAPDDEPWTRHAVGALAVGAARDGTAAGVEVWPPAGAERIDIDGHYETLALSGLGYGPAFRGLRAAWRRDGEVFAEVELPDMDTAGSFGLHPALLDAALHAISLGGFVAEAEKLHLPYSWAGVRLHTSGATALRVRISPAGASGVAIVLTDGAGMPVASVGSLSLRPLAADGLDAERLDSLFRVDWTRLRPAAPAPSGWVVLGDGFGQELAEPVRVVADLDALARDTVPDLVYAPFTSSGDPAGTAHRALALVQNWLADERFAAARLVFVTTGAVAAVPDEEVADLAGAPVWGLVRAAQSEHPGRFVLADLDGSAASLRALPGAVATGEPQLAVRAGEPSVPRLVRARPVAQDGPGFGSGPVLVTGASGTLGGLVARHLVVRHGVRRLVLASRRGRVDALSEELTGLGAEVTDVACDVADRDAVAELLAGHPVTAVVHVAGVLDDGVIESMTPERIDAVFGPKVSAARHLHELAGELSAFVLFSSAAGTFGNPGQANYAAANAYLDALAQSRRARGLPATSLAWGLWADPGGMAGDLDPSGRGRLARAGVTALPAQEGLRLFDAAIALPSAVAVPMRLDLASMRARPEEVPPLLRALVRAARPQTARAQGAVAERISALPAEERLPAVLELVRAAVCAVLGHASTAVVEPGRAFGDLGFDSLTAVELRNRLGTASGLRLPATLIYDYPTPLALAVHVHGVLFGADETRTVAARSASGGDPIVIVGMSCRYPGGVSTPEDLWQLVSGGQDAITGLPDNRGWYVGSLTGSEDDAAGIIRFGGFLHDAADFDPTLFGMSPREAMAVDPQQRLLLEASWEAIEHAGIDPHSLRGSATGVFAGVMYNDYATRFRRVPEGFEGKLGLGSSASVASGRVSYTFGLEGPAVTIDTACSSSLVAIHLAAQALRAGECTLALAGGVTVMSTPGSFLEFDGQGMLAPDSRCKAFSADANGIGWAEGIGLLVLERLSDARRNGHRPLAVVRGSAVNQDGASNGLTAPNGPSQQRVIRQALANAGFQPSDVDAVDAHGTGTALGDPIEAQALMATYGQDRPVDQPLWIGSLKSNVGHTQAAAGVGGVIKMVMAMRHGVLPKTLHATERSPHIDWSEGAVDLLTENRPWPETDRPRRAGVSSFGISGTNAHLLLEQPENPLPAVVTAGMTAETPAVPWVLSARGPEALRDQARRLHAHVAARPGLDPADVARSLLTDRTTWDRRAVVVGDTREELLTELAQLGAGTPTSRAAEGTALSAPKPVFVFPGQGSQWAGMAAHLLDTEPVFAERLTECAAALSPYVDWSLPDVLRGTSQAGLDRLDVLQPVLWAMLVSLAELWRANGVEPAAVVGHSQGEVAAACVAGALSLQDGAKVIALRSRALLAVVSAGGMLSVMVSEAEAETMIAAWPGRLSIGALNGPRSVVVVGDHAALGELLTGCESAGVRARRVPMGIVSHSAHVDGIEDEILAALADVRSGVPAVPFFSTSAGDWIDSAAFDAGYWYRNCRNVVGFEPAIRALAARGHRVFIEVSPHPVLTLAVQDTLLDADAEDGTAVLGTLRRDDGGTGRFRTALAEAYVAGVPVNWAELVRGGRSVELPTYAFQRRRFWLDAPPDLSLEEAAGGLGLTDADHPLLGAAVELPDEQGVVCTGRIGTDTHPWLADHALAGVVLLPGTALAELALAAGARVGADVLEELTITGPLALPERGGMRLRVAVGGDDGSGRRTLSIDSCPEDPGAAGDWTRHATGSLTVGGPAGEIPGMDWPPAGAAPVDLDGLYDALADAGFEYGTAFQGLRAAWRAGDAVYAEVELDEPQHRDAASFGVHPALLDAALHASMLSGGGDGGDTGGPRLPFAWSGVRLHATGATAARVRIAPAGPDAITLHLTDARGSLLASVESLVVRAIAPGGLNARHHNSLFRVEWVPAPSATAVPAPRGGYAVLGPDDLKAAARFAVAGAAVEEHPDLASLAEGGQPVELVVVPCAGGGPDPVAAAHDATLRVLGLVQQWLADDRFAGSRLVFLTRGAVATGPREDVPDLANAAVWGLIRSAQSEHPGRFVLIDTDEHDESGAALAAVAAGAEPQVALRSGGQLVPRLAPVRPSGQERPAGFAPGGTVLVTGATGMIGAVITRHLVTGHGVRHLVLASRRGAAAPGAEELRAELAGLGADVTLAACDVTDPAALATLLAGVPGEHPLTGVVHSVGALDDALIGALSPRQVDTVLRPKVDAAWHLHELTRDLDLSAFVLFSSAAGTFGNAGQGNYAAANAFLDALAHHRVAAGLPGVSLAWGLWATASEMRSTMTGTDVARMSRSGVDGLTQDEGVALFDLGCAGDDATVVPMRLDIAALRGGSDEVPALLRCLVRRRAARAAGPEEVALAQRLAVMTGEDQERTMLTVVRDQVAAVLGYAPEEIEISGTLAELGLDSLSALQLRNRLAAVTGLRLAATVAFDQPTGPALAAYLRRELSAGIGSTPVVPTAVEAPEDTLTGLYRQGLNLGLHDEAWELLKAASLLRPTFAEAGDIAPLPPFQLATGPGIPLLCFAPAVAPSGPHYFGHFAPVFAGDRDVTVLPHPGFVTGELLPATRDVAVRYQADAIRRAAAGRPFVLLGYSSGGWMANAVAALLEREGPAPVGVALLDTYTATTTLEDRITAVLRQRGAASDAFEMMTGTQLTGQNGYLRLFADWAPARIEAPTLYVHATFPPGESGVLETEDKWQPEWPFPAADAHVPGDHFTMMEEYSESAAFAVRDWLRDLRTGDLP</sequence>
<dbReference type="Pfam" id="PF08659">
    <property type="entry name" value="KR"/>
    <property type="match status" value="2"/>
</dbReference>
<accession>A0ABQ4A4S9</accession>
<dbReference type="Pfam" id="PF14765">
    <property type="entry name" value="PS-DH"/>
    <property type="match status" value="2"/>
</dbReference>
<dbReference type="Pfam" id="PF16197">
    <property type="entry name" value="KAsynt_C_assoc"/>
    <property type="match status" value="2"/>
</dbReference>
<keyword evidence="5" id="KW-0808">Transferase</keyword>
<name>A0ABQ4A4S9_9ACTN</name>
<keyword evidence="4" id="KW-0597">Phosphoprotein</keyword>
<feature type="domain" description="Carrier" evidence="10">
    <location>
        <begin position="3408"/>
        <end position="3482"/>
    </location>
</feature>
<dbReference type="InterPro" id="IPR049551">
    <property type="entry name" value="PKS_DH_C"/>
</dbReference>
<dbReference type="PROSITE" id="PS52004">
    <property type="entry name" value="KS3_2"/>
    <property type="match status" value="2"/>
</dbReference>
<dbReference type="Pfam" id="PF21089">
    <property type="entry name" value="PKS_DH_N"/>
    <property type="match status" value="2"/>
</dbReference>
<dbReference type="InterPro" id="IPR036299">
    <property type="entry name" value="Polyketide_synth_docking_sf"/>
</dbReference>
<feature type="active site" description="Proton acceptor; for dehydratase activity" evidence="9">
    <location>
        <position position="963"/>
    </location>
</feature>
<dbReference type="InterPro" id="IPR014030">
    <property type="entry name" value="Ketoacyl_synth_N"/>
</dbReference>
<feature type="active site" description="Proton donor; for dehydratase activity" evidence="9">
    <location>
        <position position="1129"/>
    </location>
</feature>
<keyword evidence="8" id="KW-0012">Acyltransferase</keyword>
<feature type="domain" description="Ketosynthase family 3 (KS3)" evidence="11">
    <location>
        <begin position="1751"/>
        <end position="2175"/>
    </location>
</feature>
<dbReference type="SUPFAM" id="SSF51735">
    <property type="entry name" value="NAD(P)-binding Rossmann-fold domains"/>
    <property type="match status" value="4"/>
</dbReference>
<dbReference type="SMART" id="SM00825">
    <property type="entry name" value="PKS_KS"/>
    <property type="match status" value="2"/>
</dbReference>
<dbReference type="InterPro" id="IPR020806">
    <property type="entry name" value="PKS_PP-bd"/>
</dbReference>
<dbReference type="SMART" id="SM00822">
    <property type="entry name" value="PKS_KR"/>
    <property type="match status" value="2"/>
</dbReference>
<evidence type="ECO:0000256" key="8">
    <source>
        <dbReference type="ARBA" id="ARBA00023315"/>
    </source>
</evidence>
<dbReference type="InterPro" id="IPR014043">
    <property type="entry name" value="Acyl_transferase_dom"/>
</dbReference>
<dbReference type="InterPro" id="IPR016035">
    <property type="entry name" value="Acyl_Trfase/lysoPLipase"/>
</dbReference>
<dbReference type="Gene3D" id="1.10.1200.10">
    <property type="entry name" value="ACP-like"/>
    <property type="match status" value="2"/>
</dbReference>
<dbReference type="InterPro" id="IPR015083">
    <property type="entry name" value="NorB/c/GfsB-D-like_docking"/>
</dbReference>
<dbReference type="Pfam" id="PF00975">
    <property type="entry name" value="Thioesterase"/>
    <property type="match status" value="1"/>
</dbReference>
<evidence type="ECO:0000313" key="13">
    <source>
        <dbReference type="EMBL" id="GIE25859.1"/>
    </source>
</evidence>
<dbReference type="InterPro" id="IPR014031">
    <property type="entry name" value="Ketoacyl_synth_C"/>
</dbReference>
<evidence type="ECO:0000256" key="9">
    <source>
        <dbReference type="PROSITE-ProRule" id="PRU01363"/>
    </source>
</evidence>
<dbReference type="InterPro" id="IPR001227">
    <property type="entry name" value="Ac_transferase_dom_sf"/>
</dbReference>
<dbReference type="SMART" id="SM00826">
    <property type="entry name" value="PKS_DH"/>
    <property type="match status" value="2"/>
</dbReference>
<dbReference type="SUPFAM" id="SSF53474">
    <property type="entry name" value="alpha/beta-Hydrolases"/>
    <property type="match status" value="1"/>
</dbReference>
<dbReference type="SUPFAM" id="SSF101173">
    <property type="entry name" value="Docking domain B of the erythromycin polyketide synthase (DEBS)"/>
    <property type="match status" value="1"/>
</dbReference>
<feature type="domain" description="Carrier" evidence="10">
    <location>
        <begin position="1659"/>
        <end position="1734"/>
    </location>
</feature>
<feature type="region of interest" description="C-terminal hotdog fold" evidence="9">
    <location>
        <begin position="2787"/>
        <end position="2928"/>
    </location>
</feature>
<dbReference type="InterPro" id="IPR050091">
    <property type="entry name" value="PKS_NRPS_Biosynth_Enz"/>
</dbReference>
<feature type="domain" description="Ketosynthase family 3 (KS3)" evidence="11">
    <location>
        <begin position="33"/>
        <end position="457"/>
    </location>
</feature>
<feature type="domain" description="PKS/mFAS DH" evidence="12">
    <location>
        <begin position="931"/>
        <end position="1207"/>
    </location>
</feature>
<dbReference type="InterPro" id="IPR006162">
    <property type="entry name" value="Ppantetheine_attach_site"/>
</dbReference>
<dbReference type="InterPro" id="IPR055123">
    <property type="entry name" value="SpnB-like_Rossmann"/>
</dbReference>
<dbReference type="RefSeq" id="WP_203842782.1">
    <property type="nucleotide sequence ID" value="NZ_BAAATV010000024.1"/>
</dbReference>
<dbReference type="InterPro" id="IPR049552">
    <property type="entry name" value="PKS_DH_N"/>
</dbReference>
<dbReference type="EMBL" id="BOMN01000129">
    <property type="protein sequence ID" value="GIE25859.1"/>
    <property type="molecule type" value="Genomic_DNA"/>
</dbReference>
<dbReference type="SMART" id="SM00824">
    <property type="entry name" value="PKS_TE"/>
    <property type="match status" value="1"/>
</dbReference>
<reference evidence="13 14" key="1">
    <citation type="submission" date="2021-01" db="EMBL/GenBank/DDBJ databases">
        <title>Whole genome shotgun sequence of Actinoplanes humidus NBRC 14915.</title>
        <authorList>
            <person name="Komaki H."/>
            <person name="Tamura T."/>
        </authorList>
    </citation>
    <scope>NUCLEOTIDE SEQUENCE [LARGE SCALE GENOMIC DNA]</scope>
    <source>
        <strain evidence="13 14">NBRC 14915</strain>
    </source>
</reference>
<dbReference type="Gene3D" id="3.40.47.10">
    <property type="match status" value="2"/>
</dbReference>
<feature type="region of interest" description="C-terminal hotdog fold" evidence="9">
    <location>
        <begin position="1070"/>
        <end position="1207"/>
    </location>
</feature>
<dbReference type="SMART" id="SM01294">
    <property type="entry name" value="PKS_PP_betabranch"/>
    <property type="match status" value="1"/>
</dbReference>
<feature type="domain" description="PKS/mFAS DH" evidence="12">
    <location>
        <begin position="2650"/>
        <end position="2928"/>
    </location>
</feature>
<dbReference type="InterPro" id="IPR036291">
    <property type="entry name" value="NAD(P)-bd_dom_sf"/>
</dbReference>
<evidence type="ECO:0000259" key="11">
    <source>
        <dbReference type="PROSITE" id="PS52004"/>
    </source>
</evidence>
<dbReference type="InterPro" id="IPR009081">
    <property type="entry name" value="PP-bd_ACP"/>
</dbReference>
<comment type="pathway">
    <text evidence="2">Antibiotic biosynthesis.</text>
</comment>
<dbReference type="Pfam" id="PF00550">
    <property type="entry name" value="PP-binding"/>
    <property type="match status" value="2"/>
</dbReference>
<evidence type="ECO:0000256" key="2">
    <source>
        <dbReference type="ARBA" id="ARBA00004792"/>
    </source>
</evidence>
<dbReference type="Pfam" id="PF00698">
    <property type="entry name" value="Acyl_transf_1"/>
    <property type="match status" value="2"/>
</dbReference>
<evidence type="ECO:0000259" key="12">
    <source>
        <dbReference type="PROSITE" id="PS52019"/>
    </source>
</evidence>
<comment type="caution">
    <text evidence="13">The sequence shown here is derived from an EMBL/GenBank/DDBJ whole genome shotgun (WGS) entry which is preliminary data.</text>
</comment>
<feature type="region of interest" description="N-terminal hotdog fold" evidence="9">
    <location>
        <begin position="931"/>
        <end position="1056"/>
    </location>
</feature>
<dbReference type="Pfam" id="PF08990">
    <property type="entry name" value="Docking"/>
    <property type="match status" value="1"/>
</dbReference>
<dbReference type="Gene3D" id="3.40.50.1820">
    <property type="entry name" value="alpha/beta hydrolase"/>
    <property type="match status" value="1"/>
</dbReference>
<evidence type="ECO:0000313" key="14">
    <source>
        <dbReference type="Proteomes" id="UP000603200"/>
    </source>
</evidence>
<comment type="cofactor">
    <cofactor evidence="1">
        <name>pantetheine 4'-phosphate</name>
        <dbReference type="ChEBI" id="CHEBI:47942"/>
    </cofactor>
</comment>
<keyword evidence="6" id="KW-0045">Antibiotic biosynthesis</keyword>
<dbReference type="Pfam" id="PF22953">
    <property type="entry name" value="SpnB_Rossmann"/>
    <property type="match status" value="2"/>
</dbReference>
<dbReference type="PROSITE" id="PS52019">
    <property type="entry name" value="PKS_MFAS_DH"/>
    <property type="match status" value="2"/>
</dbReference>
<evidence type="ECO:0000256" key="7">
    <source>
        <dbReference type="ARBA" id="ARBA00023268"/>
    </source>
</evidence>
<dbReference type="InterPro" id="IPR029058">
    <property type="entry name" value="AB_hydrolase_fold"/>
</dbReference>
<dbReference type="Pfam" id="PF02801">
    <property type="entry name" value="Ketoacyl-synt_C"/>
    <property type="match status" value="2"/>
</dbReference>
<organism evidence="13 14">
    <name type="scientific">Winogradskya humida</name>
    <dbReference type="NCBI Taxonomy" id="113566"/>
    <lineage>
        <taxon>Bacteria</taxon>
        <taxon>Bacillati</taxon>
        <taxon>Actinomycetota</taxon>
        <taxon>Actinomycetes</taxon>
        <taxon>Micromonosporales</taxon>
        <taxon>Micromonosporaceae</taxon>
        <taxon>Winogradskya</taxon>
    </lineage>
</organism>
<dbReference type="Gene3D" id="3.30.70.3290">
    <property type="match status" value="2"/>
</dbReference>
<dbReference type="Gene3D" id="3.10.129.110">
    <property type="entry name" value="Polyketide synthase dehydratase"/>
    <property type="match status" value="2"/>
</dbReference>
<evidence type="ECO:0000256" key="5">
    <source>
        <dbReference type="ARBA" id="ARBA00022679"/>
    </source>
</evidence>
<feature type="active site" description="Proton donor; for dehydratase activity" evidence="9">
    <location>
        <position position="2848"/>
    </location>
</feature>
<dbReference type="Proteomes" id="UP000603200">
    <property type="component" value="Unassembled WGS sequence"/>
</dbReference>
<dbReference type="InterPro" id="IPR018201">
    <property type="entry name" value="Ketoacyl_synth_AS"/>
</dbReference>
<evidence type="ECO:0000256" key="6">
    <source>
        <dbReference type="ARBA" id="ARBA00023194"/>
    </source>
</evidence>
<feature type="active site" description="Proton acceptor; for dehydratase activity" evidence="9">
    <location>
        <position position="2682"/>
    </location>
</feature>
<dbReference type="SUPFAM" id="SSF52151">
    <property type="entry name" value="FabD/lysophospholipase-like"/>
    <property type="match status" value="2"/>
</dbReference>
<dbReference type="InterPro" id="IPR001031">
    <property type="entry name" value="Thioesterase"/>
</dbReference>
<dbReference type="PROSITE" id="PS50075">
    <property type="entry name" value="CARRIER"/>
    <property type="match status" value="2"/>
</dbReference>
<evidence type="ECO:0000259" key="10">
    <source>
        <dbReference type="PROSITE" id="PS50075"/>
    </source>
</evidence>
<evidence type="ECO:0000256" key="3">
    <source>
        <dbReference type="ARBA" id="ARBA00022450"/>
    </source>
</evidence>
<dbReference type="InterPro" id="IPR020807">
    <property type="entry name" value="PKS_DH"/>
</dbReference>
<dbReference type="InterPro" id="IPR036736">
    <property type="entry name" value="ACP-like_sf"/>
</dbReference>
<dbReference type="InterPro" id="IPR020841">
    <property type="entry name" value="PKS_Beta-ketoAc_synthase_dom"/>
</dbReference>
<dbReference type="SMART" id="SM00823">
    <property type="entry name" value="PKS_PP"/>
    <property type="match status" value="2"/>
</dbReference>
<dbReference type="InterPro" id="IPR013968">
    <property type="entry name" value="PKS_KR"/>
</dbReference>
<dbReference type="Gene3D" id="3.40.50.720">
    <property type="entry name" value="NAD(P)-binding Rossmann-like Domain"/>
    <property type="match status" value="2"/>
</dbReference>
<dbReference type="InterPro" id="IPR042104">
    <property type="entry name" value="PKS_dehydratase_sf"/>
</dbReference>